<dbReference type="Proteomes" id="UP001469553">
    <property type="component" value="Unassembled WGS sequence"/>
</dbReference>
<keyword evidence="2" id="KW-1185">Reference proteome</keyword>
<protein>
    <submittedName>
        <fullName evidence="1">Uncharacterized protein</fullName>
    </submittedName>
</protein>
<organism evidence="1 2">
    <name type="scientific">Ameca splendens</name>
    <dbReference type="NCBI Taxonomy" id="208324"/>
    <lineage>
        <taxon>Eukaryota</taxon>
        <taxon>Metazoa</taxon>
        <taxon>Chordata</taxon>
        <taxon>Craniata</taxon>
        <taxon>Vertebrata</taxon>
        <taxon>Euteleostomi</taxon>
        <taxon>Actinopterygii</taxon>
        <taxon>Neopterygii</taxon>
        <taxon>Teleostei</taxon>
        <taxon>Neoteleostei</taxon>
        <taxon>Acanthomorphata</taxon>
        <taxon>Ovalentaria</taxon>
        <taxon>Atherinomorphae</taxon>
        <taxon>Cyprinodontiformes</taxon>
        <taxon>Goodeidae</taxon>
        <taxon>Ameca</taxon>
    </lineage>
</organism>
<proteinExistence type="predicted"/>
<evidence type="ECO:0000313" key="1">
    <source>
        <dbReference type="EMBL" id="MEQ2316446.1"/>
    </source>
</evidence>
<reference evidence="1 2" key="1">
    <citation type="submission" date="2021-06" db="EMBL/GenBank/DDBJ databases">
        <authorList>
            <person name="Palmer J.M."/>
        </authorList>
    </citation>
    <scope>NUCLEOTIDE SEQUENCE [LARGE SCALE GENOMIC DNA]</scope>
    <source>
        <strain evidence="1 2">AS_MEX2019</strain>
        <tissue evidence="1">Muscle</tissue>
    </source>
</reference>
<sequence length="112" mass="13089">MQTITFITAESGRLIRPPSESPQCQLSSLRHLLSWEESSQGPVNQSGLDVRYIVTLHSQLKNIFYDFLKATFFTLKRDQKSEQFIKKAKYYLMPEIVFRLQFLDYSYTVKAG</sequence>
<evidence type="ECO:0000313" key="2">
    <source>
        <dbReference type="Proteomes" id="UP001469553"/>
    </source>
</evidence>
<name>A0ABV1ADX9_9TELE</name>
<dbReference type="EMBL" id="JAHRIP010088904">
    <property type="protein sequence ID" value="MEQ2316446.1"/>
    <property type="molecule type" value="Genomic_DNA"/>
</dbReference>
<accession>A0ABV1ADX9</accession>
<gene>
    <name evidence="1" type="ORF">AMECASPLE_032614</name>
</gene>
<comment type="caution">
    <text evidence="1">The sequence shown here is derived from an EMBL/GenBank/DDBJ whole genome shotgun (WGS) entry which is preliminary data.</text>
</comment>